<dbReference type="RefSeq" id="WP_184201521.1">
    <property type="nucleotide sequence ID" value="NZ_JACHGW010000004.1"/>
</dbReference>
<reference evidence="1 2" key="1">
    <citation type="submission" date="2020-08" db="EMBL/GenBank/DDBJ databases">
        <title>Genomic Encyclopedia of Type Strains, Phase IV (KMG-IV): sequencing the most valuable type-strain genomes for metagenomic binning, comparative biology and taxonomic classification.</title>
        <authorList>
            <person name="Goeker M."/>
        </authorList>
    </citation>
    <scope>NUCLEOTIDE SEQUENCE [LARGE SCALE GENOMIC DNA]</scope>
    <source>
        <strain evidence="1 2">DSM 23562</strain>
    </source>
</reference>
<proteinExistence type="predicted"/>
<dbReference type="EMBL" id="JACHGW010000004">
    <property type="protein sequence ID" value="MBB6052453.1"/>
    <property type="molecule type" value="Genomic_DNA"/>
</dbReference>
<keyword evidence="2" id="KW-1185">Reference proteome</keyword>
<dbReference type="AlphaFoldDB" id="A0A7W9SUU0"/>
<protein>
    <submittedName>
        <fullName evidence="1">Uncharacterized protein</fullName>
    </submittedName>
</protein>
<sequence>MKISFKRTSIVALVLFLVVSAVASWPMTSSYYRRFQYYQMGRLYGERYKENESIVAGIERREEDPGMLFLILQVPDDENKSWLRERFDAFLFLDRPTQNELITDFVHGFRATRPK</sequence>
<name>A0A7W9SUU0_ARMRO</name>
<evidence type="ECO:0000313" key="1">
    <source>
        <dbReference type="EMBL" id="MBB6052453.1"/>
    </source>
</evidence>
<dbReference type="Proteomes" id="UP000520814">
    <property type="component" value="Unassembled WGS sequence"/>
</dbReference>
<comment type="caution">
    <text evidence="1">The sequence shown here is derived from an EMBL/GenBank/DDBJ whole genome shotgun (WGS) entry which is preliminary data.</text>
</comment>
<accession>A0A7W9SUU0</accession>
<organism evidence="1 2">
    <name type="scientific">Armatimonas rosea</name>
    <dbReference type="NCBI Taxonomy" id="685828"/>
    <lineage>
        <taxon>Bacteria</taxon>
        <taxon>Bacillati</taxon>
        <taxon>Armatimonadota</taxon>
        <taxon>Armatimonadia</taxon>
        <taxon>Armatimonadales</taxon>
        <taxon>Armatimonadaceae</taxon>
        <taxon>Armatimonas</taxon>
    </lineage>
</organism>
<evidence type="ECO:0000313" key="2">
    <source>
        <dbReference type="Proteomes" id="UP000520814"/>
    </source>
</evidence>
<gene>
    <name evidence="1" type="ORF">HNQ39_004274</name>
</gene>